<feature type="compositionally biased region" description="Polar residues" evidence="1">
    <location>
        <begin position="507"/>
        <end position="525"/>
    </location>
</feature>
<dbReference type="Proteomes" id="UP001209570">
    <property type="component" value="Unassembled WGS sequence"/>
</dbReference>
<dbReference type="EMBL" id="JAKCXM010000020">
    <property type="protein sequence ID" value="KAJ0407561.1"/>
    <property type="molecule type" value="Genomic_DNA"/>
</dbReference>
<feature type="region of interest" description="Disordered" evidence="1">
    <location>
        <begin position="28"/>
        <end position="95"/>
    </location>
</feature>
<feature type="chain" id="PRO_5042169619" evidence="2">
    <location>
        <begin position="19"/>
        <end position="566"/>
    </location>
</feature>
<reference evidence="3" key="1">
    <citation type="submission" date="2021-12" db="EMBL/GenBank/DDBJ databases">
        <title>Prjna785345.</title>
        <authorList>
            <person name="Rujirawat T."/>
            <person name="Krajaejun T."/>
        </authorList>
    </citation>
    <scope>NUCLEOTIDE SEQUENCE</scope>
    <source>
        <strain evidence="3">Pi057C3</strain>
    </source>
</reference>
<feature type="signal peptide" evidence="2">
    <location>
        <begin position="1"/>
        <end position="18"/>
    </location>
</feature>
<sequence>MKTVAALVLGAVAASLVAHEPLLLVSAQPRKSSGSGSSADAGVIVPGTVRPFDPFPTPTRTKASSTPRPVPSDSGGAGSGGPSPLDNLKPSTRDGEWHMKPVRVIHARVQSDAPALVDGRFVSAFGKGDLAKGYLSGMDSVNTASVEGALMYVQAEGINVNSRAKEERCVRKNKMQHIVFYEILIAQPNATIAEFAGSWRQQRDTFEYGPMVPMDGGRCTSMLGGENGALPDACLQYNGEQGQPALGPFVGGSIKDDDVRAPYPDTYWFSFPNSCPTKAWAKKTDECRAATRTGLCAIGQAPDGVACTFAYDILGWVPIDDVVGITSIENEATGQRFRNLTEWCQASKMHVEFVGDDKTGEMEDGLKFWQSPLDKKANRARAKRVVEVYNRLVAGDLESPQIDSASLKRFRPLPEPSALRRRNPKCYESVPACNTGAGCRREGYAQLCKPCSSAQEEGCDVDPSFTFPSLSKAARTATKKPSAKRKSSGSSSSSGADGVGASSSTADPPSSGQKDGGDTSIQSPEVSPEATRKPSKTKAPATSSVSTLCVPWLSAVALSVLVSLAA</sequence>
<feature type="region of interest" description="Disordered" evidence="1">
    <location>
        <begin position="472"/>
        <end position="545"/>
    </location>
</feature>
<evidence type="ECO:0000256" key="2">
    <source>
        <dbReference type="SAM" id="SignalP"/>
    </source>
</evidence>
<comment type="caution">
    <text evidence="3">The sequence shown here is derived from an EMBL/GenBank/DDBJ whole genome shotgun (WGS) entry which is preliminary data.</text>
</comment>
<dbReference type="PANTHER" id="PTHR33946:SF4">
    <property type="entry name" value="COAGULATION FACTOR XI"/>
    <property type="match status" value="1"/>
</dbReference>
<name>A0AAD5MA29_PYTIN</name>
<keyword evidence="4" id="KW-1185">Reference proteome</keyword>
<dbReference type="AlphaFoldDB" id="A0AAD5MA29"/>
<organism evidence="3 4">
    <name type="scientific">Pythium insidiosum</name>
    <name type="common">Pythiosis disease agent</name>
    <dbReference type="NCBI Taxonomy" id="114742"/>
    <lineage>
        <taxon>Eukaryota</taxon>
        <taxon>Sar</taxon>
        <taxon>Stramenopiles</taxon>
        <taxon>Oomycota</taxon>
        <taxon>Peronosporomycetes</taxon>
        <taxon>Pythiales</taxon>
        <taxon>Pythiaceae</taxon>
        <taxon>Pythium</taxon>
    </lineage>
</organism>
<protein>
    <submittedName>
        <fullName evidence="3">Uncharacterized protein</fullName>
    </submittedName>
</protein>
<gene>
    <name evidence="3" type="ORF">P43SY_006879</name>
</gene>
<keyword evidence="2" id="KW-0732">Signal</keyword>
<evidence type="ECO:0000256" key="1">
    <source>
        <dbReference type="SAM" id="MobiDB-lite"/>
    </source>
</evidence>
<feature type="compositionally biased region" description="Basic residues" evidence="1">
    <location>
        <begin position="477"/>
        <end position="487"/>
    </location>
</feature>
<accession>A0AAD5MA29</accession>
<dbReference type="PANTHER" id="PTHR33946">
    <property type="match status" value="1"/>
</dbReference>
<proteinExistence type="predicted"/>
<feature type="compositionally biased region" description="Low complexity" evidence="1">
    <location>
        <begin position="488"/>
        <end position="506"/>
    </location>
</feature>
<evidence type="ECO:0000313" key="4">
    <source>
        <dbReference type="Proteomes" id="UP001209570"/>
    </source>
</evidence>
<evidence type="ECO:0000313" key="3">
    <source>
        <dbReference type="EMBL" id="KAJ0407561.1"/>
    </source>
</evidence>